<dbReference type="EMBL" id="KV878179">
    <property type="protein sequence ID" value="OJI88385.1"/>
    <property type="molecule type" value="Genomic_DNA"/>
</dbReference>
<organism evidence="2 3">
    <name type="scientific">Aspergillus tubingensis (strain CBS 134.48)</name>
    <dbReference type="NCBI Taxonomy" id="767770"/>
    <lineage>
        <taxon>Eukaryota</taxon>
        <taxon>Fungi</taxon>
        <taxon>Dikarya</taxon>
        <taxon>Ascomycota</taxon>
        <taxon>Pezizomycotina</taxon>
        <taxon>Eurotiomycetes</taxon>
        <taxon>Eurotiomycetidae</taxon>
        <taxon>Eurotiales</taxon>
        <taxon>Aspergillaceae</taxon>
        <taxon>Aspergillus</taxon>
        <taxon>Aspergillus subgen. Circumdati</taxon>
    </lineage>
</organism>
<feature type="compositionally biased region" description="Low complexity" evidence="1">
    <location>
        <begin position="89"/>
        <end position="98"/>
    </location>
</feature>
<reference evidence="3" key="1">
    <citation type="journal article" date="2017" name="Genome Biol.">
        <title>Comparative genomics reveals high biological diversity and specific adaptations in the industrially and medically important fungal genus Aspergillus.</title>
        <authorList>
            <person name="de Vries R.P."/>
            <person name="Riley R."/>
            <person name="Wiebenga A."/>
            <person name="Aguilar-Osorio G."/>
            <person name="Amillis S."/>
            <person name="Uchima C.A."/>
            <person name="Anderluh G."/>
            <person name="Asadollahi M."/>
            <person name="Askin M."/>
            <person name="Barry K."/>
            <person name="Battaglia E."/>
            <person name="Bayram O."/>
            <person name="Benocci T."/>
            <person name="Braus-Stromeyer S.A."/>
            <person name="Caldana C."/>
            <person name="Canovas D."/>
            <person name="Cerqueira G.C."/>
            <person name="Chen F."/>
            <person name="Chen W."/>
            <person name="Choi C."/>
            <person name="Clum A."/>
            <person name="Dos Santos R.A."/>
            <person name="Damasio A.R."/>
            <person name="Diallinas G."/>
            <person name="Emri T."/>
            <person name="Fekete E."/>
            <person name="Flipphi M."/>
            <person name="Freyberg S."/>
            <person name="Gallo A."/>
            <person name="Gournas C."/>
            <person name="Habgood R."/>
            <person name="Hainaut M."/>
            <person name="Harispe M.L."/>
            <person name="Henrissat B."/>
            <person name="Hilden K.S."/>
            <person name="Hope R."/>
            <person name="Hossain A."/>
            <person name="Karabika E."/>
            <person name="Karaffa L."/>
            <person name="Karanyi Z."/>
            <person name="Krasevec N."/>
            <person name="Kuo A."/>
            <person name="Kusch H."/>
            <person name="LaButti K."/>
            <person name="Lagendijk E.L."/>
            <person name="Lapidus A."/>
            <person name="Levasseur A."/>
            <person name="Lindquist E."/>
            <person name="Lipzen A."/>
            <person name="Logrieco A.F."/>
            <person name="MacCabe A."/>
            <person name="Maekelae M.R."/>
            <person name="Malavazi I."/>
            <person name="Melin P."/>
            <person name="Meyer V."/>
            <person name="Mielnichuk N."/>
            <person name="Miskei M."/>
            <person name="Molnar A.P."/>
            <person name="Mule G."/>
            <person name="Ngan C.Y."/>
            <person name="Orejas M."/>
            <person name="Orosz E."/>
            <person name="Ouedraogo J.P."/>
            <person name="Overkamp K.M."/>
            <person name="Park H.-S."/>
            <person name="Perrone G."/>
            <person name="Piumi F."/>
            <person name="Punt P.J."/>
            <person name="Ram A.F."/>
            <person name="Ramon A."/>
            <person name="Rauscher S."/>
            <person name="Record E."/>
            <person name="Riano-Pachon D.M."/>
            <person name="Robert V."/>
            <person name="Roehrig J."/>
            <person name="Ruller R."/>
            <person name="Salamov A."/>
            <person name="Salih N.S."/>
            <person name="Samson R.A."/>
            <person name="Sandor E."/>
            <person name="Sanguinetti M."/>
            <person name="Schuetze T."/>
            <person name="Sepcic K."/>
            <person name="Shelest E."/>
            <person name="Sherlock G."/>
            <person name="Sophianopoulou V."/>
            <person name="Squina F.M."/>
            <person name="Sun H."/>
            <person name="Susca A."/>
            <person name="Todd R.B."/>
            <person name="Tsang A."/>
            <person name="Unkles S.E."/>
            <person name="van de Wiele N."/>
            <person name="van Rossen-Uffink D."/>
            <person name="Oliveira J.V."/>
            <person name="Vesth T.C."/>
            <person name="Visser J."/>
            <person name="Yu J.-H."/>
            <person name="Zhou M."/>
            <person name="Andersen M.R."/>
            <person name="Archer D.B."/>
            <person name="Baker S.E."/>
            <person name="Benoit I."/>
            <person name="Brakhage A.A."/>
            <person name="Braus G.H."/>
            <person name="Fischer R."/>
            <person name="Frisvad J.C."/>
            <person name="Goldman G.H."/>
            <person name="Houbraken J."/>
            <person name="Oakley B."/>
            <person name="Pocsi I."/>
            <person name="Scazzocchio C."/>
            <person name="Seiboth B."/>
            <person name="vanKuyk P.A."/>
            <person name="Wortman J."/>
            <person name="Dyer P.S."/>
            <person name="Grigoriev I.V."/>
        </authorList>
    </citation>
    <scope>NUCLEOTIDE SEQUENCE [LARGE SCALE GENOMIC DNA]</scope>
    <source>
        <strain evidence="3">CBS 134.48</strain>
    </source>
</reference>
<name>A0A1L9NGM2_ASPTC</name>
<gene>
    <name evidence="2" type="ORF">ASPTUDRAFT_35369</name>
</gene>
<accession>A0A1L9NGM2</accession>
<feature type="region of interest" description="Disordered" evidence="1">
    <location>
        <begin position="78"/>
        <end position="98"/>
    </location>
</feature>
<sequence length="118" mass="12717">MTETCIKKSATEYRSLDPVPPATSGESAVWHATPAACASLDELVTNIIVSKGYWSVDHKLQQLNGVLRGHLSPCPANHPCRPMSSSPTRRAAGRASGLAADRLQLGEENGNKISFLRY</sequence>
<dbReference type="Proteomes" id="UP000184304">
    <property type="component" value="Unassembled WGS sequence"/>
</dbReference>
<dbReference type="AlphaFoldDB" id="A0A1L9NGM2"/>
<keyword evidence="3" id="KW-1185">Reference proteome</keyword>
<evidence type="ECO:0000313" key="3">
    <source>
        <dbReference type="Proteomes" id="UP000184304"/>
    </source>
</evidence>
<evidence type="ECO:0000313" key="2">
    <source>
        <dbReference type="EMBL" id="OJI88385.1"/>
    </source>
</evidence>
<proteinExistence type="predicted"/>
<evidence type="ECO:0000256" key="1">
    <source>
        <dbReference type="SAM" id="MobiDB-lite"/>
    </source>
</evidence>
<protein>
    <submittedName>
        <fullName evidence="2">Uncharacterized protein</fullName>
    </submittedName>
</protein>
<dbReference type="STRING" id="767770.A0A1L9NGM2"/>
<dbReference type="VEuPathDB" id="FungiDB:ASPTUDRAFT_35369"/>